<dbReference type="GO" id="GO:0046975">
    <property type="term" value="F:histone H3K36 methyltransferase activity"/>
    <property type="evidence" value="ECO:0007669"/>
    <property type="project" value="TreeGrafter"/>
</dbReference>
<dbReference type="PANTHER" id="PTHR46060:SF2">
    <property type="entry name" value="HISTONE-LYSINE N-METHYLTRANSFERASE SETMAR"/>
    <property type="match status" value="1"/>
</dbReference>
<dbReference type="PANTHER" id="PTHR46060">
    <property type="entry name" value="MARINER MOS1 TRANSPOSASE-LIKE PROTEIN"/>
    <property type="match status" value="1"/>
</dbReference>
<accession>A0A0K0FDC8</accession>
<organism evidence="2 3">
    <name type="scientific">Strongyloides venezuelensis</name>
    <name type="common">Threadworm</name>
    <dbReference type="NCBI Taxonomy" id="75913"/>
    <lineage>
        <taxon>Eukaryota</taxon>
        <taxon>Metazoa</taxon>
        <taxon>Ecdysozoa</taxon>
        <taxon>Nematoda</taxon>
        <taxon>Chromadorea</taxon>
        <taxon>Rhabditida</taxon>
        <taxon>Tylenchina</taxon>
        <taxon>Panagrolaimomorpha</taxon>
        <taxon>Strongyloidoidea</taxon>
        <taxon>Strongyloididae</taxon>
        <taxon>Strongyloides</taxon>
    </lineage>
</organism>
<dbReference type="GO" id="GO:0015074">
    <property type="term" value="P:DNA integration"/>
    <property type="evidence" value="ECO:0007669"/>
    <property type="project" value="TreeGrafter"/>
</dbReference>
<dbReference type="GO" id="GO:0031297">
    <property type="term" value="P:replication fork processing"/>
    <property type="evidence" value="ECO:0007669"/>
    <property type="project" value="TreeGrafter"/>
</dbReference>
<evidence type="ECO:0000259" key="1">
    <source>
        <dbReference type="Pfam" id="PF17906"/>
    </source>
</evidence>
<dbReference type="GO" id="GO:0000793">
    <property type="term" value="C:condensed chromosome"/>
    <property type="evidence" value="ECO:0007669"/>
    <property type="project" value="TreeGrafter"/>
</dbReference>
<dbReference type="GO" id="GO:0000729">
    <property type="term" value="P:DNA double-strand break processing"/>
    <property type="evidence" value="ECO:0007669"/>
    <property type="project" value="TreeGrafter"/>
</dbReference>
<dbReference type="InterPro" id="IPR052709">
    <property type="entry name" value="Transposase-MT_Hybrid"/>
</dbReference>
<dbReference type="GO" id="GO:0035861">
    <property type="term" value="C:site of double-strand break"/>
    <property type="evidence" value="ECO:0007669"/>
    <property type="project" value="TreeGrafter"/>
</dbReference>
<dbReference type="STRING" id="75913.A0A0K0FDC8"/>
<name>A0A0K0FDC8_STRVS</name>
<protein>
    <submittedName>
        <fullName evidence="3">HTH_48 domain-containing protein</fullName>
    </submittedName>
</protein>
<dbReference type="GO" id="GO:0044774">
    <property type="term" value="P:mitotic DNA integrity checkpoint signaling"/>
    <property type="evidence" value="ECO:0007669"/>
    <property type="project" value="TreeGrafter"/>
</dbReference>
<dbReference type="GO" id="GO:0044547">
    <property type="term" value="F:DNA topoisomerase binding"/>
    <property type="evidence" value="ECO:0007669"/>
    <property type="project" value="TreeGrafter"/>
</dbReference>
<proteinExistence type="predicted"/>
<dbReference type="GO" id="GO:0042800">
    <property type="term" value="F:histone H3K4 methyltransferase activity"/>
    <property type="evidence" value="ECO:0007669"/>
    <property type="project" value="TreeGrafter"/>
</dbReference>
<dbReference type="GO" id="GO:0005634">
    <property type="term" value="C:nucleus"/>
    <property type="evidence" value="ECO:0007669"/>
    <property type="project" value="TreeGrafter"/>
</dbReference>
<sequence length="95" mass="11021">MLYEFKLGTNVAKTTQKINEAFGEDVVSNSTVKRWFQKFIAGIEDLDNDERGRPPLGIDDDELKKPLKRNQMYLSGILQTSWIPPVQQFIATYRR</sequence>
<dbReference type="Gene3D" id="1.10.10.1450">
    <property type="match status" value="1"/>
</dbReference>
<dbReference type="InterPro" id="IPR041426">
    <property type="entry name" value="Mos1_HTH"/>
</dbReference>
<dbReference type="GO" id="GO:0000014">
    <property type="term" value="F:single-stranded DNA endodeoxyribonuclease activity"/>
    <property type="evidence" value="ECO:0007669"/>
    <property type="project" value="TreeGrafter"/>
</dbReference>
<feature type="domain" description="Mos1 transposase HTH" evidence="1">
    <location>
        <begin position="1"/>
        <end position="42"/>
    </location>
</feature>
<evidence type="ECO:0000313" key="3">
    <source>
        <dbReference type="WBParaSite" id="SVE_0684900.1"/>
    </source>
</evidence>
<reference evidence="2" key="1">
    <citation type="submission" date="2014-07" db="EMBL/GenBank/DDBJ databases">
        <authorList>
            <person name="Martin A.A"/>
            <person name="De Silva N."/>
        </authorList>
    </citation>
    <scope>NUCLEOTIDE SEQUENCE</scope>
</reference>
<reference evidence="3" key="2">
    <citation type="submission" date="2015-08" db="UniProtKB">
        <authorList>
            <consortium name="WormBaseParasite"/>
        </authorList>
    </citation>
    <scope>IDENTIFICATION</scope>
</reference>
<dbReference type="Pfam" id="PF17906">
    <property type="entry name" value="HTH_48"/>
    <property type="match status" value="1"/>
</dbReference>
<dbReference type="GO" id="GO:0006303">
    <property type="term" value="P:double-strand break repair via nonhomologous end joining"/>
    <property type="evidence" value="ECO:0007669"/>
    <property type="project" value="TreeGrafter"/>
</dbReference>
<keyword evidence="2" id="KW-1185">Reference proteome</keyword>
<dbReference type="Proteomes" id="UP000035680">
    <property type="component" value="Unassembled WGS sequence"/>
</dbReference>
<dbReference type="WBParaSite" id="SVE_0684900.1">
    <property type="protein sequence ID" value="SVE_0684900.1"/>
    <property type="gene ID" value="SVE_0684900"/>
</dbReference>
<dbReference type="GO" id="GO:0003690">
    <property type="term" value="F:double-stranded DNA binding"/>
    <property type="evidence" value="ECO:0007669"/>
    <property type="project" value="TreeGrafter"/>
</dbReference>
<dbReference type="AlphaFoldDB" id="A0A0K0FDC8"/>
<dbReference type="GO" id="GO:0003697">
    <property type="term" value="F:single-stranded DNA binding"/>
    <property type="evidence" value="ECO:0007669"/>
    <property type="project" value="TreeGrafter"/>
</dbReference>
<evidence type="ECO:0000313" key="2">
    <source>
        <dbReference type="Proteomes" id="UP000035680"/>
    </source>
</evidence>